<dbReference type="AlphaFoldDB" id="A0A5J5A1L2"/>
<evidence type="ECO:0000256" key="1">
    <source>
        <dbReference type="PROSITE-ProRule" id="PRU00175"/>
    </source>
</evidence>
<dbReference type="SUPFAM" id="SSF57850">
    <property type="entry name" value="RING/U-box"/>
    <property type="match status" value="1"/>
</dbReference>
<evidence type="ECO:0000256" key="2">
    <source>
        <dbReference type="SAM" id="MobiDB-lite"/>
    </source>
</evidence>
<dbReference type="Pfam" id="PF13639">
    <property type="entry name" value="zf-RING_2"/>
    <property type="match status" value="1"/>
</dbReference>
<proteinExistence type="predicted"/>
<dbReference type="PANTHER" id="PTHR22765:SF348">
    <property type="entry name" value="OS09G0446275 PROTEIN"/>
    <property type="match status" value="1"/>
</dbReference>
<dbReference type="PANTHER" id="PTHR22765">
    <property type="entry name" value="RING FINGER AND PROTEASE ASSOCIATED DOMAIN-CONTAINING"/>
    <property type="match status" value="1"/>
</dbReference>
<accession>A0A5J5A1L2</accession>
<sequence>MSYGSNNFRPTPGNWGPGQQGYAARVPNNMPWDYMDERPQPRPPPAAAPPSPWDYIWDERPPPPTPSPRSVWDYTTDVLPLPPPRAGNQGRRLGYNAYALNNPVPQAHGNWRPGQGYGAYVPNTGRNYMDPFTRLRNDSEVAQSLRLSSFPEDLFEVVSFPVQPHSSLQLLVLNNDHMGRDANRRPRQSTRDRESPPMFTGGRNIMQAPIQEESSRLTQDEQKAALKQLKKEIYNPTPKRLARRLGLYYRDKNMNNSSGKEKEKDDEDSKRCAICLEDFEPSEMVMLTPCSHMFHEDCIVPWVKGHGQCPVCRFTICERIREIAGQSNNNTAIVPAGDLFEGELVSVIRMMDEALEFGNRNPYIRRDIR</sequence>
<organism evidence="4 5">
    <name type="scientific">Nyssa sinensis</name>
    <dbReference type="NCBI Taxonomy" id="561372"/>
    <lineage>
        <taxon>Eukaryota</taxon>
        <taxon>Viridiplantae</taxon>
        <taxon>Streptophyta</taxon>
        <taxon>Embryophyta</taxon>
        <taxon>Tracheophyta</taxon>
        <taxon>Spermatophyta</taxon>
        <taxon>Magnoliopsida</taxon>
        <taxon>eudicotyledons</taxon>
        <taxon>Gunneridae</taxon>
        <taxon>Pentapetalae</taxon>
        <taxon>asterids</taxon>
        <taxon>Cornales</taxon>
        <taxon>Nyssaceae</taxon>
        <taxon>Nyssa</taxon>
    </lineage>
</organism>
<name>A0A5J5A1L2_9ASTE</name>
<dbReference type="GO" id="GO:0061630">
    <property type="term" value="F:ubiquitin protein ligase activity"/>
    <property type="evidence" value="ECO:0007669"/>
    <property type="project" value="TreeGrafter"/>
</dbReference>
<feature type="compositionally biased region" description="Basic and acidic residues" evidence="2">
    <location>
        <begin position="177"/>
        <end position="195"/>
    </location>
</feature>
<dbReference type="FunFam" id="3.30.40.10:FF:000468">
    <property type="entry name" value="RING/U-box superfamily protein"/>
    <property type="match status" value="1"/>
</dbReference>
<evidence type="ECO:0000313" key="4">
    <source>
        <dbReference type="EMBL" id="KAA8524965.1"/>
    </source>
</evidence>
<dbReference type="OrthoDB" id="8062037at2759"/>
<feature type="domain" description="RING-type" evidence="3">
    <location>
        <begin position="272"/>
        <end position="313"/>
    </location>
</feature>
<feature type="region of interest" description="Disordered" evidence="2">
    <location>
        <begin position="177"/>
        <end position="202"/>
    </location>
</feature>
<dbReference type="InterPro" id="IPR013083">
    <property type="entry name" value="Znf_RING/FYVE/PHD"/>
</dbReference>
<evidence type="ECO:0000259" key="3">
    <source>
        <dbReference type="PROSITE" id="PS50089"/>
    </source>
</evidence>
<dbReference type="InterPro" id="IPR051826">
    <property type="entry name" value="E3_ubiquitin-ligase_domain"/>
</dbReference>
<dbReference type="GO" id="GO:0006511">
    <property type="term" value="P:ubiquitin-dependent protein catabolic process"/>
    <property type="evidence" value="ECO:0007669"/>
    <property type="project" value="TreeGrafter"/>
</dbReference>
<feature type="compositionally biased region" description="Pro residues" evidence="2">
    <location>
        <begin position="41"/>
        <end position="52"/>
    </location>
</feature>
<dbReference type="EMBL" id="CM018047">
    <property type="protein sequence ID" value="KAA8524965.1"/>
    <property type="molecule type" value="Genomic_DNA"/>
</dbReference>
<evidence type="ECO:0000313" key="5">
    <source>
        <dbReference type="Proteomes" id="UP000325577"/>
    </source>
</evidence>
<keyword evidence="5" id="KW-1185">Reference proteome</keyword>
<dbReference type="PROSITE" id="PS50089">
    <property type="entry name" value="ZF_RING_2"/>
    <property type="match status" value="1"/>
</dbReference>
<dbReference type="GO" id="GO:0008270">
    <property type="term" value="F:zinc ion binding"/>
    <property type="evidence" value="ECO:0007669"/>
    <property type="project" value="UniProtKB-KW"/>
</dbReference>
<dbReference type="Gene3D" id="3.30.40.10">
    <property type="entry name" value="Zinc/RING finger domain, C3HC4 (zinc finger)"/>
    <property type="match status" value="1"/>
</dbReference>
<dbReference type="Proteomes" id="UP000325577">
    <property type="component" value="Linkage Group LG4"/>
</dbReference>
<keyword evidence="1" id="KW-0863">Zinc-finger</keyword>
<keyword evidence="1" id="KW-0479">Metal-binding</keyword>
<dbReference type="InterPro" id="IPR001841">
    <property type="entry name" value="Znf_RING"/>
</dbReference>
<feature type="region of interest" description="Disordered" evidence="2">
    <location>
        <begin position="1"/>
        <end position="67"/>
    </location>
</feature>
<dbReference type="SMART" id="SM00184">
    <property type="entry name" value="RING"/>
    <property type="match status" value="1"/>
</dbReference>
<protein>
    <recommendedName>
        <fullName evidence="3">RING-type domain-containing protein</fullName>
    </recommendedName>
</protein>
<gene>
    <name evidence="4" type="ORF">F0562_011397</name>
</gene>
<keyword evidence="1" id="KW-0862">Zinc</keyword>
<reference evidence="4 5" key="1">
    <citation type="submission" date="2019-09" db="EMBL/GenBank/DDBJ databases">
        <title>A chromosome-level genome assembly of the Chinese tupelo Nyssa sinensis.</title>
        <authorList>
            <person name="Yang X."/>
            <person name="Kang M."/>
            <person name="Yang Y."/>
            <person name="Xiong H."/>
            <person name="Wang M."/>
            <person name="Zhang Z."/>
            <person name="Wang Z."/>
            <person name="Wu H."/>
            <person name="Ma T."/>
            <person name="Liu J."/>
            <person name="Xi Z."/>
        </authorList>
    </citation>
    <scope>NUCLEOTIDE SEQUENCE [LARGE SCALE GENOMIC DNA]</scope>
    <source>
        <strain evidence="4">J267</strain>
        <tissue evidence="4">Leaf</tissue>
    </source>
</reference>